<protein>
    <submittedName>
        <fullName evidence="1">Uncharacterized protein</fullName>
    </submittedName>
</protein>
<organism evidence="1 2">
    <name type="scientific">Rangifer tarandus platyrhynchus</name>
    <name type="common">Svalbard reindeer</name>
    <dbReference type="NCBI Taxonomy" id="3082113"/>
    <lineage>
        <taxon>Eukaryota</taxon>
        <taxon>Metazoa</taxon>
        <taxon>Chordata</taxon>
        <taxon>Craniata</taxon>
        <taxon>Vertebrata</taxon>
        <taxon>Euteleostomi</taxon>
        <taxon>Mammalia</taxon>
        <taxon>Eutheria</taxon>
        <taxon>Laurasiatheria</taxon>
        <taxon>Artiodactyla</taxon>
        <taxon>Ruminantia</taxon>
        <taxon>Pecora</taxon>
        <taxon>Cervidae</taxon>
        <taxon>Odocoileinae</taxon>
        <taxon>Rangifer</taxon>
    </lineage>
</organism>
<dbReference type="EMBL" id="OX596090">
    <property type="protein sequence ID" value="CAN0537466.1"/>
    <property type="molecule type" value="Genomic_DNA"/>
</dbReference>
<proteinExistence type="predicted"/>
<accession>A0AC59ZZ70</accession>
<name>A0AC59ZZ70_RANTA</name>
<evidence type="ECO:0000313" key="2">
    <source>
        <dbReference type="Proteomes" id="UP001162501"/>
    </source>
</evidence>
<sequence>MVSCFMESLSVLGSLLLLGLQLVCPQPSTEHRKVPQRMAVAEGAAEDGGGGAPGVWGSWGPWSACSRSCSGGVMEQTRPCLPSSFRARGGPRPGAPARAFAGHVVSAVRTSVPLHRSREETRAPAGLNSSRQGPALRGSRHPQARGREPTAERRSRTRGPIGPGKYGYGKAPYILPLQTDSAHPPQRLRRQKPSPRNPRSQGASGSSHGYHPSAHQGPQHGPLYQSDSGPHSGLQASEGSVYQLPLTRDQGFPAASSLFHSQEASSSPGPGAPRAAQSFSQPTRSTAISCIGAYRQYKLCNTNVCPESSRSIWEVQCASYNNKPFMGRFYEWEPFAEVKGNRKCELNCQAMGYRFYVRQAEKVIDGTPCDQNGTAICVSGQCKVSALDWGICCRSRGVWSVPANCAVCQAVVCFLPITCGPPPHPYSEP</sequence>
<gene>
    <name evidence="1" type="ORF">MRATA1EN22A_LOCUS24917</name>
</gene>
<reference evidence="1" key="1">
    <citation type="submission" date="2023-05" db="EMBL/GenBank/DDBJ databases">
        <authorList>
            <consortium name="ELIXIR-Norway"/>
        </authorList>
    </citation>
    <scope>NUCLEOTIDE SEQUENCE</scope>
</reference>
<evidence type="ECO:0000313" key="1">
    <source>
        <dbReference type="EMBL" id="CAN0537466.1"/>
    </source>
</evidence>
<dbReference type="Proteomes" id="UP001162501">
    <property type="component" value="Chromosome 6"/>
</dbReference>
<reference evidence="1" key="2">
    <citation type="submission" date="2025-03" db="EMBL/GenBank/DDBJ databases">
        <authorList>
            <consortium name="ELIXIR-Norway"/>
            <consortium name="Elixir Norway"/>
        </authorList>
    </citation>
    <scope>NUCLEOTIDE SEQUENCE</scope>
</reference>